<dbReference type="EMBL" id="JAGQDG010000009">
    <property type="protein sequence ID" value="MBQ0937733.1"/>
    <property type="molecule type" value="Genomic_DNA"/>
</dbReference>
<dbReference type="Pfam" id="PF06429">
    <property type="entry name" value="Flg_bbr_C"/>
    <property type="match status" value="1"/>
</dbReference>
<keyword evidence="11" id="KW-1185">Reference proteome</keyword>
<keyword evidence="10" id="KW-0966">Cell projection</keyword>
<proteinExistence type="inferred from homology"/>
<evidence type="ECO:0000256" key="6">
    <source>
        <dbReference type="ARBA" id="ARBA00023143"/>
    </source>
</evidence>
<keyword evidence="10" id="KW-0969">Cilium</keyword>
<evidence type="ECO:0000256" key="5">
    <source>
        <dbReference type="ARBA" id="ARBA00022525"/>
    </source>
</evidence>
<comment type="caution">
    <text evidence="10">The sequence shown here is derived from an EMBL/GenBank/DDBJ whole genome shotgun (WGS) entry which is preliminary data.</text>
</comment>
<feature type="domain" description="Flagellar hook-associated protein 1 D2-like" evidence="8">
    <location>
        <begin position="346"/>
        <end position="414"/>
    </location>
</feature>
<evidence type="ECO:0000256" key="3">
    <source>
        <dbReference type="ARBA" id="ARBA00009677"/>
    </source>
</evidence>
<feature type="domain" description="Flagellar basal-body/hook protein C-terminal" evidence="7">
    <location>
        <begin position="606"/>
        <end position="644"/>
    </location>
</feature>
<gene>
    <name evidence="10" type="primary">flgK</name>
    <name evidence="10" type="ORF">KAK11_20580</name>
</gene>
<evidence type="ECO:0000256" key="1">
    <source>
        <dbReference type="ARBA" id="ARBA00004365"/>
    </source>
</evidence>
<dbReference type="Pfam" id="PF21158">
    <property type="entry name" value="flgK_1st_1"/>
    <property type="match status" value="1"/>
</dbReference>
<dbReference type="InterPro" id="IPR002371">
    <property type="entry name" value="FlgK"/>
</dbReference>
<evidence type="ECO:0000256" key="2">
    <source>
        <dbReference type="ARBA" id="ARBA00004613"/>
    </source>
</evidence>
<dbReference type="SUPFAM" id="SSF64518">
    <property type="entry name" value="Phase 1 flagellin"/>
    <property type="match status" value="1"/>
</dbReference>
<evidence type="ECO:0000313" key="10">
    <source>
        <dbReference type="EMBL" id="MBQ0937733.1"/>
    </source>
</evidence>
<evidence type="ECO:0000259" key="9">
    <source>
        <dbReference type="Pfam" id="PF22638"/>
    </source>
</evidence>
<dbReference type="Pfam" id="PF22638">
    <property type="entry name" value="FlgK_D1"/>
    <property type="match status" value="1"/>
</dbReference>
<accession>A0ABS5E2U0</accession>
<organism evidence="10 11">
    <name type="scientific">Ideonella paludis</name>
    <dbReference type="NCBI Taxonomy" id="1233411"/>
    <lineage>
        <taxon>Bacteria</taxon>
        <taxon>Pseudomonadati</taxon>
        <taxon>Pseudomonadota</taxon>
        <taxon>Betaproteobacteria</taxon>
        <taxon>Burkholderiales</taxon>
        <taxon>Sphaerotilaceae</taxon>
        <taxon>Ideonella</taxon>
    </lineage>
</organism>
<evidence type="ECO:0000313" key="11">
    <source>
        <dbReference type="Proteomes" id="UP000672097"/>
    </source>
</evidence>
<sequence length="646" mass="67093">MSIGMRAMFASTASLQSTSHNIANANVAGYSRQETEVATSKGQFSGAGFYGKGVDVVNVRRAHDRFLTMQAAVATSMAKMDEARQQQLVQLEDVFPPGEQGLGYAMGDFFASMTDLANSPSDNSARQVVLARAADVADRFAGAANRIDILQRGVVADLESSAISVNSLAARIADLNDEIAGYAGLNQLPNDLLDQRDSLIKELSGFLQVTTLPASDGTVGIFIAGGQRLVLGAEASQIKVKDGDPDPSMAALVISTQGQELDLNEDTLAGGSMAGLINFQNHDLVDARNMLGQMAAAFAGKVNEAQSRGLDLGKPPGPGVALFRFGGPEALASRFNARDGSGQLLASVSMTVTDPTQLAASDYDLRLDAAGGLQLTRLSDGLVRTINSGDVVDGMRVDVGGLGLQPGDRYTLQPVGRAAQGMQRALDDTLGLAAASPVTATFGVGNTGTASLRELLVTGTPDTQLITNISFTSDSGDYTWELIDRDTGALVNVGTGTWNAGEGISLNGFSVTLNGVPKTGDSITVDKTLFPGSNNGNALAMSSLADDRIVGMTLDSNGSPIGGRTATDAYAAAMADIGVRVQSSKLATNISAAASEQADRTLASKTGVNLDEEASRLIQFQQSYQAAAKVLQVAQSVFDTMLQLGT</sequence>
<keyword evidence="5" id="KW-0964">Secreted</keyword>
<dbReference type="NCBIfam" id="TIGR02492">
    <property type="entry name" value="flgK_ends"/>
    <property type="match status" value="1"/>
</dbReference>
<comment type="subcellular location">
    <subcellularLocation>
        <location evidence="1">Bacterial flagellum</location>
    </subcellularLocation>
    <subcellularLocation>
        <location evidence="2">Secreted</location>
    </subcellularLocation>
</comment>
<keyword evidence="6" id="KW-0975">Bacterial flagellum</keyword>
<dbReference type="PANTHER" id="PTHR30033">
    <property type="entry name" value="FLAGELLAR HOOK-ASSOCIATED PROTEIN 1"/>
    <property type="match status" value="1"/>
</dbReference>
<protein>
    <recommendedName>
        <fullName evidence="4">Flagellar hook-associated protein 1</fullName>
    </recommendedName>
</protein>
<evidence type="ECO:0000259" key="7">
    <source>
        <dbReference type="Pfam" id="PF06429"/>
    </source>
</evidence>
<dbReference type="PANTHER" id="PTHR30033:SF1">
    <property type="entry name" value="FLAGELLAR HOOK-ASSOCIATED PROTEIN 1"/>
    <property type="match status" value="1"/>
</dbReference>
<dbReference type="PRINTS" id="PR01005">
    <property type="entry name" value="FLGHOOKAP1"/>
</dbReference>
<dbReference type="InterPro" id="IPR010930">
    <property type="entry name" value="Flg_bb/hook_C_dom"/>
</dbReference>
<evidence type="ECO:0000256" key="4">
    <source>
        <dbReference type="ARBA" id="ARBA00016244"/>
    </source>
</evidence>
<keyword evidence="10" id="KW-0282">Flagellum</keyword>
<dbReference type="InterPro" id="IPR053927">
    <property type="entry name" value="FlgK_helical"/>
</dbReference>
<feature type="domain" description="Flagellar hook-associated protein FlgK helical" evidence="9">
    <location>
        <begin position="89"/>
        <end position="317"/>
    </location>
</feature>
<evidence type="ECO:0000259" key="8">
    <source>
        <dbReference type="Pfam" id="PF21158"/>
    </source>
</evidence>
<dbReference type="InterPro" id="IPR049119">
    <property type="entry name" value="FlgK_D2-like"/>
</dbReference>
<reference evidence="10 11" key="1">
    <citation type="submission" date="2021-04" db="EMBL/GenBank/DDBJ databases">
        <title>The genome sequence of type strain Ideonella paludis KCTC 32238.</title>
        <authorList>
            <person name="Liu Y."/>
        </authorList>
    </citation>
    <scope>NUCLEOTIDE SEQUENCE [LARGE SCALE GENOMIC DNA]</scope>
    <source>
        <strain evidence="10 11">KCTC 32238</strain>
    </source>
</reference>
<comment type="similarity">
    <text evidence="3">Belongs to the flagella basal body rod proteins family.</text>
</comment>
<dbReference type="Proteomes" id="UP000672097">
    <property type="component" value="Unassembled WGS sequence"/>
</dbReference>
<name>A0ABS5E2U0_9BURK</name>